<protein>
    <submittedName>
        <fullName evidence="3">Transcriptional regulator with XRE-family HTH domain/Zn-dependent peptidase ImmA (M78 family)</fullName>
    </submittedName>
</protein>
<gene>
    <name evidence="3" type="ORF">HNR06_003599</name>
</gene>
<dbReference type="InterPro" id="IPR001387">
    <property type="entry name" value="Cro/C1-type_HTH"/>
</dbReference>
<dbReference type="PANTHER" id="PTHR43236">
    <property type="entry name" value="ANTITOXIN HIGA1"/>
    <property type="match status" value="1"/>
</dbReference>
<proteinExistence type="inferred from homology"/>
<dbReference type="PANTHER" id="PTHR43236:SF1">
    <property type="entry name" value="BLL7220 PROTEIN"/>
    <property type="match status" value="1"/>
</dbReference>
<dbReference type="SUPFAM" id="SSF47413">
    <property type="entry name" value="lambda repressor-like DNA-binding domains"/>
    <property type="match status" value="1"/>
</dbReference>
<dbReference type="AlphaFoldDB" id="A0A7Y9XG47"/>
<evidence type="ECO:0000259" key="2">
    <source>
        <dbReference type="PROSITE" id="PS50943"/>
    </source>
</evidence>
<dbReference type="Pfam" id="PF01381">
    <property type="entry name" value="HTH_3"/>
    <property type="match status" value="1"/>
</dbReference>
<accession>A0A7Y9XG47</accession>
<comment type="caution">
    <text evidence="3">The sequence shown here is derived from an EMBL/GenBank/DDBJ whole genome shotgun (WGS) entry which is preliminary data.</text>
</comment>
<dbReference type="PROSITE" id="PS50943">
    <property type="entry name" value="HTH_CROC1"/>
    <property type="match status" value="1"/>
</dbReference>
<sequence length="362" mass="40079">MMDQLSWESIGERVRDSRASMGLSQQDLADRVGLERSMISKLEKGARRIDAMELTAIARVLGYPVTHFLSPTPEVVSRRATVAEAEELSDSAAARDTYRNEAELAQWLRDVRQLIDLGTLNRRPLALYSRRVTDHEAARDAARWLRTHLGLGDVPIDSVADVCEHAGQFLAVAPLSSDGASLVDGDVAVAVVRLDQEPGRRRSTAAHELGHMVLGDEYSNDLGVHTSQEERERVVEVFAAEFLLPSGQLNQVLAAPDEEGRRRTLVNVAAEYRVSWSLAIAQLRHSGTLDSGELRRLRGRVPTEIELREAVGWKPQPDLASIRVSPRYSSAVIAALRENAITPARAVEMMRGQIELRDLSED</sequence>
<evidence type="ECO:0000256" key="1">
    <source>
        <dbReference type="ARBA" id="ARBA00007227"/>
    </source>
</evidence>
<name>A0A7Y9XG47_9ACTN</name>
<dbReference type="Proteomes" id="UP000584931">
    <property type="component" value="Unassembled WGS sequence"/>
</dbReference>
<dbReference type="GO" id="GO:0003677">
    <property type="term" value="F:DNA binding"/>
    <property type="evidence" value="ECO:0007669"/>
    <property type="project" value="InterPro"/>
</dbReference>
<dbReference type="InterPro" id="IPR010359">
    <property type="entry name" value="IrrE_HExxH"/>
</dbReference>
<comment type="similarity">
    <text evidence="1">Belongs to the short-chain fatty acyl-CoA assimilation regulator (ScfR) family.</text>
</comment>
<dbReference type="Gene3D" id="1.10.260.40">
    <property type="entry name" value="lambda repressor-like DNA-binding domains"/>
    <property type="match status" value="1"/>
</dbReference>
<dbReference type="CDD" id="cd00093">
    <property type="entry name" value="HTH_XRE"/>
    <property type="match status" value="1"/>
</dbReference>
<dbReference type="InterPro" id="IPR052345">
    <property type="entry name" value="Rad_response_metalloprotease"/>
</dbReference>
<dbReference type="Pfam" id="PF06114">
    <property type="entry name" value="Peptidase_M78"/>
    <property type="match status" value="1"/>
</dbReference>
<feature type="domain" description="HTH cro/C1-type" evidence="2">
    <location>
        <begin position="14"/>
        <end position="68"/>
    </location>
</feature>
<dbReference type="EMBL" id="JACCHL010000001">
    <property type="protein sequence ID" value="NYH54010.1"/>
    <property type="molecule type" value="Genomic_DNA"/>
</dbReference>
<reference evidence="3 4" key="1">
    <citation type="submission" date="2020-07" db="EMBL/GenBank/DDBJ databases">
        <title>Sequencing the genomes of 1000 actinobacteria strains.</title>
        <authorList>
            <person name="Klenk H.-P."/>
        </authorList>
    </citation>
    <scope>NUCLEOTIDE SEQUENCE [LARGE SCALE GENOMIC DNA]</scope>
    <source>
        <strain evidence="3 4">DSM 45278</strain>
    </source>
</reference>
<evidence type="ECO:0000313" key="4">
    <source>
        <dbReference type="Proteomes" id="UP000584931"/>
    </source>
</evidence>
<organism evidence="3 4">
    <name type="scientific">Nocardiopsis sinuspersici</name>
    <dbReference type="NCBI Taxonomy" id="501010"/>
    <lineage>
        <taxon>Bacteria</taxon>
        <taxon>Bacillati</taxon>
        <taxon>Actinomycetota</taxon>
        <taxon>Actinomycetes</taxon>
        <taxon>Streptosporangiales</taxon>
        <taxon>Nocardiopsidaceae</taxon>
        <taxon>Nocardiopsis</taxon>
    </lineage>
</organism>
<dbReference type="InterPro" id="IPR010982">
    <property type="entry name" value="Lambda_DNA-bd_dom_sf"/>
</dbReference>
<dbReference type="SMART" id="SM00530">
    <property type="entry name" value="HTH_XRE"/>
    <property type="match status" value="1"/>
</dbReference>
<dbReference type="Gene3D" id="1.10.10.2910">
    <property type="match status" value="1"/>
</dbReference>
<evidence type="ECO:0000313" key="3">
    <source>
        <dbReference type="EMBL" id="NYH54010.1"/>
    </source>
</evidence>